<name>A0ABX7B5K4_9PROT</name>
<evidence type="ECO:0000313" key="2">
    <source>
        <dbReference type="Proteomes" id="UP000595197"/>
    </source>
</evidence>
<proteinExistence type="predicted"/>
<organism evidence="1 2">
    <name type="scientific">Skermanella cutis</name>
    <dbReference type="NCBI Taxonomy" id="2775420"/>
    <lineage>
        <taxon>Bacteria</taxon>
        <taxon>Pseudomonadati</taxon>
        <taxon>Pseudomonadota</taxon>
        <taxon>Alphaproteobacteria</taxon>
        <taxon>Rhodospirillales</taxon>
        <taxon>Azospirillaceae</taxon>
        <taxon>Skermanella</taxon>
    </lineage>
</organism>
<dbReference type="InterPro" id="IPR009922">
    <property type="entry name" value="DUF1457"/>
</dbReference>
<dbReference type="Proteomes" id="UP000595197">
    <property type="component" value="Chromosome"/>
</dbReference>
<dbReference type="EMBL" id="CP067420">
    <property type="protein sequence ID" value="QQP89639.1"/>
    <property type="molecule type" value="Genomic_DNA"/>
</dbReference>
<reference evidence="1" key="1">
    <citation type="submission" date="2021-02" db="EMBL/GenBank/DDBJ databases">
        <title>Skermanella TT6 skin isolate.</title>
        <authorList>
            <person name="Lee K."/>
            <person name="Ganzorig M."/>
        </authorList>
    </citation>
    <scope>NUCLEOTIDE SEQUENCE</scope>
    <source>
        <strain evidence="1">TT6</strain>
    </source>
</reference>
<dbReference type="RefSeq" id="WP_201076108.1">
    <property type="nucleotide sequence ID" value="NZ_CP067420.1"/>
</dbReference>
<protein>
    <submittedName>
        <fullName evidence="1">PAS domain-containing protein</fullName>
    </submittedName>
</protein>
<accession>A0ABX7B5K4</accession>
<keyword evidence="2" id="KW-1185">Reference proteome</keyword>
<evidence type="ECO:0000313" key="1">
    <source>
        <dbReference type="EMBL" id="QQP89639.1"/>
    </source>
</evidence>
<dbReference type="Pfam" id="PF07310">
    <property type="entry name" value="PAS_5"/>
    <property type="match status" value="1"/>
</dbReference>
<sequence length="178" mass="20174">MTSNPRLPAFPAEKLRALYALWSSRLDGQALPLRSSFRPEEFQPWMGNLLIVGVEGCPRRFRLRLVGTEIVYYDGADYTGRFLDEVLKPPVARVVLRQFEDCAVRGKAMAFRYRSASFRGVEAGIDKLFLPFTQDGRTVSQIFACLYASFADPHARERPTIQDYELDGSTVAFEPAEL</sequence>
<gene>
    <name evidence="1" type="ORF">IGS68_27365</name>
</gene>